<comment type="caution">
    <text evidence="2">The sequence shown here is derived from an EMBL/GenBank/DDBJ whole genome shotgun (WGS) entry which is preliminary data.</text>
</comment>
<keyword evidence="1" id="KW-0812">Transmembrane</keyword>
<keyword evidence="1" id="KW-1133">Transmembrane helix</keyword>
<feature type="transmembrane region" description="Helical" evidence="1">
    <location>
        <begin position="7"/>
        <end position="25"/>
    </location>
</feature>
<evidence type="ECO:0000256" key="1">
    <source>
        <dbReference type="SAM" id="Phobius"/>
    </source>
</evidence>
<reference evidence="2 3" key="1">
    <citation type="submission" date="2021-10" db="EMBL/GenBank/DDBJ databases">
        <title>Anaerobic single-cell dispensing facilitates the cultivation of human gut bacteria.</title>
        <authorList>
            <person name="Afrizal A."/>
        </authorList>
    </citation>
    <scope>NUCLEOTIDE SEQUENCE [LARGE SCALE GENOMIC DNA]</scope>
    <source>
        <strain evidence="2 3">CLA-AA-H273</strain>
    </source>
</reference>
<keyword evidence="1" id="KW-0472">Membrane</keyword>
<organism evidence="2 3">
    <name type="scientific">Waltera acetigignens</name>
    <dbReference type="NCBI Taxonomy" id="2981769"/>
    <lineage>
        <taxon>Bacteria</taxon>
        <taxon>Bacillati</taxon>
        <taxon>Bacillota</taxon>
        <taxon>Clostridia</taxon>
        <taxon>Lachnospirales</taxon>
        <taxon>Lachnospiraceae</taxon>
        <taxon>Waltera</taxon>
    </lineage>
</organism>
<feature type="transmembrane region" description="Helical" evidence="1">
    <location>
        <begin position="31"/>
        <end position="49"/>
    </location>
</feature>
<dbReference type="Proteomes" id="UP001197795">
    <property type="component" value="Unassembled WGS sequence"/>
</dbReference>
<gene>
    <name evidence="2" type="ORF">LKD75_02875</name>
</gene>
<evidence type="ECO:0000313" key="2">
    <source>
        <dbReference type="EMBL" id="MCC2118543.1"/>
    </source>
</evidence>
<keyword evidence="3" id="KW-1185">Reference proteome</keyword>
<protein>
    <submittedName>
        <fullName evidence="2">Uncharacterized protein</fullName>
    </submittedName>
</protein>
<dbReference type="RefSeq" id="WP_118503888.1">
    <property type="nucleotide sequence ID" value="NZ_JAJEPV010000005.1"/>
</dbReference>
<evidence type="ECO:0000313" key="3">
    <source>
        <dbReference type="Proteomes" id="UP001197795"/>
    </source>
</evidence>
<sequence length="62" mass="6896">MKMHGTRVNWVGMTGAVVLFGYGWWREPLAAVLGGMILLADLLAMEVSVRKRDGKNAKNTMF</sequence>
<proteinExistence type="predicted"/>
<dbReference type="AlphaFoldDB" id="A0AAE3D5L9"/>
<name>A0AAE3D5L9_9FIRM</name>
<accession>A0AAE3D5L9</accession>
<dbReference type="EMBL" id="JAJEPV010000005">
    <property type="protein sequence ID" value="MCC2118543.1"/>
    <property type="molecule type" value="Genomic_DNA"/>
</dbReference>